<dbReference type="Proteomes" id="UP000799439">
    <property type="component" value="Unassembled WGS sequence"/>
</dbReference>
<proteinExistence type="predicted"/>
<dbReference type="OrthoDB" id="4179303at2759"/>
<protein>
    <recommendedName>
        <fullName evidence="1">F-box domain-containing protein</fullName>
    </recommendedName>
</protein>
<dbReference type="AlphaFoldDB" id="A0A9P4IYQ2"/>
<evidence type="ECO:0000313" key="2">
    <source>
        <dbReference type="EMBL" id="KAF2150920.1"/>
    </source>
</evidence>
<evidence type="ECO:0000259" key="1">
    <source>
        <dbReference type="PROSITE" id="PS50181"/>
    </source>
</evidence>
<dbReference type="EMBL" id="ML996088">
    <property type="protein sequence ID" value="KAF2150920.1"/>
    <property type="molecule type" value="Genomic_DNA"/>
</dbReference>
<reference evidence="2" key="1">
    <citation type="journal article" date="2020" name="Stud. Mycol.">
        <title>101 Dothideomycetes genomes: a test case for predicting lifestyles and emergence of pathogens.</title>
        <authorList>
            <person name="Haridas S."/>
            <person name="Albert R."/>
            <person name="Binder M."/>
            <person name="Bloem J."/>
            <person name="Labutti K."/>
            <person name="Salamov A."/>
            <person name="Andreopoulos B."/>
            <person name="Baker S."/>
            <person name="Barry K."/>
            <person name="Bills G."/>
            <person name="Bluhm B."/>
            <person name="Cannon C."/>
            <person name="Castanera R."/>
            <person name="Culley D."/>
            <person name="Daum C."/>
            <person name="Ezra D."/>
            <person name="Gonzalez J."/>
            <person name="Henrissat B."/>
            <person name="Kuo A."/>
            <person name="Liang C."/>
            <person name="Lipzen A."/>
            <person name="Lutzoni F."/>
            <person name="Magnuson J."/>
            <person name="Mondo S."/>
            <person name="Nolan M."/>
            <person name="Ohm R."/>
            <person name="Pangilinan J."/>
            <person name="Park H.-J."/>
            <person name="Ramirez L."/>
            <person name="Alfaro M."/>
            <person name="Sun H."/>
            <person name="Tritt A."/>
            <person name="Yoshinaga Y."/>
            <person name="Zwiers L.-H."/>
            <person name="Turgeon B."/>
            <person name="Goodwin S."/>
            <person name="Spatafora J."/>
            <person name="Crous P."/>
            <person name="Grigoriev I."/>
        </authorList>
    </citation>
    <scope>NUCLEOTIDE SEQUENCE</scope>
    <source>
        <strain evidence="2">CBS 260.36</strain>
    </source>
</reference>
<organism evidence="2 3">
    <name type="scientific">Myriangium duriaei CBS 260.36</name>
    <dbReference type="NCBI Taxonomy" id="1168546"/>
    <lineage>
        <taxon>Eukaryota</taxon>
        <taxon>Fungi</taxon>
        <taxon>Dikarya</taxon>
        <taxon>Ascomycota</taxon>
        <taxon>Pezizomycotina</taxon>
        <taxon>Dothideomycetes</taxon>
        <taxon>Dothideomycetidae</taxon>
        <taxon>Myriangiales</taxon>
        <taxon>Myriangiaceae</taxon>
        <taxon>Myriangium</taxon>
    </lineage>
</organism>
<dbReference type="Pfam" id="PF12937">
    <property type="entry name" value="F-box-like"/>
    <property type="match status" value="1"/>
</dbReference>
<evidence type="ECO:0000313" key="3">
    <source>
        <dbReference type="Proteomes" id="UP000799439"/>
    </source>
</evidence>
<accession>A0A9P4IYQ2</accession>
<dbReference type="PROSITE" id="PS50181">
    <property type="entry name" value="FBOX"/>
    <property type="match status" value="1"/>
</dbReference>
<keyword evidence="3" id="KW-1185">Reference proteome</keyword>
<dbReference type="InterPro" id="IPR001810">
    <property type="entry name" value="F-box_dom"/>
</dbReference>
<sequence length="510" mass="58767">MATLPNEVFVLVYGHLDSSTDVLSFRLVCRAFAEMAEPYIFSKLDIGFQEHNVERVRAQLQHTNLRRHVRMLAFNVCSMNGLGACRNEAADFDAWYSSNIHVPDCWDSLDPELPPDVFEEKLRELYPKDALFPVWKVWRRRFLQEIEEGYCDEVIDALQPVFNLCPRLDTLIIAERGYFHTTPEWPKNVEHRFNLENPHIRRFFLVDRLVQYHPRILSIVSVCNAQLRCLAITGLACDLFTDSGFAFVMTGIIPNLESLRLSIQIESPHSFDPVERALIVLAESLSNKLITLKLAFVIGTYAFWTLDLSNFLDSINISRLECFHLRGAYVPVTKAMEFIARHKSTLRDLFLADLGRFRGGSGSSASNPLSDDDWGRVLLWLRNAQLPLQRIYMAHDLTPFFKHSLLIEGTFRQMSDASIRLACGIPKEECEEKETHEEGDGEQQEEIYCILVQEDGSQITLQPWVESADGQWWIPPSPLTYDGDFFDSIWSDKRASMYTYRRGTQANMFD</sequence>
<feature type="domain" description="F-box" evidence="1">
    <location>
        <begin position="1"/>
        <end position="44"/>
    </location>
</feature>
<comment type="caution">
    <text evidence="2">The sequence shown here is derived from an EMBL/GenBank/DDBJ whole genome shotgun (WGS) entry which is preliminary data.</text>
</comment>
<dbReference type="CDD" id="cd09917">
    <property type="entry name" value="F-box_SF"/>
    <property type="match status" value="1"/>
</dbReference>
<gene>
    <name evidence="2" type="ORF">K461DRAFT_279704</name>
</gene>
<name>A0A9P4IYQ2_9PEZI</name>